<reference evidence="7" key="1">
    <citation type="journal article" date="2019" name="bioRxiv">
        <title>The Genome of the Zebra Mussel, Dreissena polymorpha: A Resource for Invasive Species Research.</title>
        <authorList>
            <person name="McCartney M.A."/>
            <person name="Auch B."/>
            <person name="Kono T."/>
            <person name="Mallez S."/>
            <person name="Zhang Y."/>
            <person name="Obille A."/>
            <person name="Becker A."/>
            <person name="Abrahante J.E."/>
            <person name="Garbe J."/>
            <person name="Badalamenti J.P."/>
            <person name="Herman A."/>
            <person name="Mangelson H."/>
            <person name="Liachko I."/>
            <person name="Sullivan S."/>
            <person name="Sone E.D."/>
            <person name="Koren S."/>
            <person name="Silverstein K.A.T."/>
            <person name="Beckman K.B."/>
            <person name="Gohl D.M."/>
        </authorList>
    </citation>
    <scope>NUCLEOTIDE SEQUENCE</scope>
    <source>
        <strain evidence="7">Duluth1</strain>
        <tissue evidence="7">Whole animal</tissue>
    </source>
</reference>
<dbReference type="AlphaFoldDB" id="A0A9D4EYX4"/>
<evidence type="ECO:0000256" key="6">
    <source>
        <dbReference type="RuleBase" id="RU366017"/>
    </source>
</evidence>
<keyword evidence="3 6" id="KW-0328">Glycosyltransferase</keyword>
<evidence type="ECO:0000256" key="5">
    <source>
        <dbReference type="ARBA" id="ARBA00023136"/>
    </source>
</evidence>
<comment type="similarity">
    <text evidence="2 6">Belongs to the glycosyltransferase 92 family.</text>
</comment>
<evidence type="ECO:0000256" key="1">
    <source>
        <dbReference type="ARBA" id="ARBA00004370"/>
    </source>
</evidence>
<evidence type="ECO:0000313" key="7">
    <source>
        <dbReference type="EMBL" id="KAH3789309.1"/>
    </source>
</evidence>
<dbReference type="Pfam" id="PF01697">
    <property type="entry name" value="Glyco_transf_92"/>
    <property type="match status" value="1"/>
</dbReference>
<protein>
    <recommendedName>
        <fullName evidence="6">Glycosyltransferase family 92 protein</fullName>
        <ecNumber evidence="6">2.4.1.-</ecNumber>
    </recommendedName>
</protein>
<name>A0A9D4EYX4_DREPO</name>
<evidence type="ECO:0000256" key="4">
    <source>
        <dbReference type="ARBA" id="ARBA00022679"/>
    </source>
</evidence>
<proteinExistence type="inferred from homology"/>
<evidence type="ECO:0000256" key="2">
    <source>
        <dbReference type="ARBA" id="ARBA00007647"/>
    </source>
</evidence>
<dbReference type="EMBL" id="JAIWYP010000008">
    <property type="protein sequence ID" value="KAH3789309.1"/>
    <property type="molecule type" value="Genomic_DNA"/>
</dbReference>
<comment type="caution">
    <text evidence="7">The sequence shown here is derived from an EMBL/GenBank/DDBJ whole genome shotgun (WGS) entry which is preliminary data.</text>
</comment>
<dbReference type="Proteomes" id="UP000828390">
    <property type="component" value="Unassembled WGS sequence"/>
</dbReference>
<dbReference type="GO" id="GO:0016020">
    <property type="term" value="C:membrane"/>
    <property type="evidence" value="ECO:0007669"/>
    <property type="project" value="UniProtKB-SubCell"/>
</dbReference>
<evidence type="ECO:0000256" key="3">
    <source>
        <dbReference type="ARBA" id="ARBA00022676"/>
    </source>
</evidence>
<reference evidence="7" key="2">
    <citation type="submission" date="2020-11" db="EMBL/GenBank/DDBJ databases">
        <authorList>
            <person name="McCartney M.A."/>
            <person name="Auch B."/>
            <person name="Kono T."/>
            <person name="Mallez S."/>
            <person name="Becker A."/>
            <person name="Gohl D.M."/>
            <person name="Silverstein K.A.T."/>
            <person name="Koren S."/>
            <person name="Bechman K.B."/>
            <person name="Herman A."/>
            <person name="Abrahante J.E."/>
            <person name="Garbe J."/>
        </authorList>
    </citation>
    <scope>NUCLEOTIDE SEQUENCE</scope>
    <source>
        <strain evidence="7">Duluth1</strain>
        <tissue evidence="7">Whole animal</tissue>
    </source>
</reference>
<comment type="subcellular location">
    <subcellularLocation>
        <location evidence="1">Membrane</location>
    </subcellularLocation>
</comment>
<sequence length="89" mass="9966">MAYGACKAGQTIHFLVKTCIFQIAFGSLAADDLLSWFEMHRRLGVTKVLVFTHDMNPEATRVLQYYRALGMADTIPFAYPPEGNACSYL</sequence>
<dbReference type="EC" id="2.4.1.-" evidence="6"/>
<dbReference type="GO" id="GO:0016757">
    <property type="term" value="F:glycosyltransferase activity"/>
    <property type="evidence" value="ECO:0007669"/>
    <property type="project" value="UniProtKB-UniRule"/>
</dbReference>
<gene>
    <name evidence="7" type="ORF">DPMN_167484</name>
</gene>
<organism evidence="7 8">
    <name type="scientific">Dreissena polymorpha</name>
    <name type="common">Zebra mussel</name>
    <name type="synonym">Mytilus polymorpha</name>
    <dbReference type="NCBI Taxonomy" id="45954"/>
    <lineage>
        <taxon>Eukaryota</taxon>
        <taxon>Metazoa</taxon>
        <taxon>Spiralia</taxon>
        <taxon>Lophotrochozoa</taxon>
        <taxon>Mollusca</taxon>
        <taxon>Bivalvia</taxon>
        <taxon>Autobranchia</taxon>
        <taxon>Heteroconchia</taxon>
        <taxon>Euheterodonta</taxon>
        <taxon>Imparidentia</taxon>
        <taxon>Neoheterodontei</taxon>
        <taxon>Myida</taxon>
        <taxon>Dreissenoidea</taxon>
        <taxon>Dreissenidae</taxon>
        <taxon>Dreissena</taxon>
    </lineage>
</organism>
<keyword evidence="5" id="KW-0472">Membrane</keyword>
<keyword evidence="8" id="KW-1185">Reference proteome</keyword>
<accession>A0A9D4EYX4</accession>
<evidence type="ECO:0000313" key="8">
    <source>
        <dbReference type="Proteomes" id="UP000828390"/>
    </source>
</evidence>
<dbReference type="InterPro" id="IPR008166">
    <property type="entry name" value="Glyco_transf_92"/>
</dbReference>
<keyword evidence="4 6" id="KW-0808">Transferase</keyword>